<organism evidence="5 6">
    <name type="scientific">Tetragenococcus muriaticus 3MR10-3</name>
    <dbReference type="NCBI Taxonomy" id="1302648"/>
    <lineage>
        <taxon>Bacteria</taxon>
        <taxon>Bacillati</taxon>
        <taxon>Bacillota</taxon>
        <taxon>Bacilli</taxon>
        <taxon>Lactobacillales</taxon>
        <taxon>Enterococcaceae</taxon>
        <taxon>Tetragenococcus</taxon>
    </lineage>
</organism>
<dbReference type="PANTHER" id="PTHR30511">
    <property type="entry name" value="ALANINE RACEMASE"/>
    <property type="match status" value="1"/>
</dbReference>
<keyword evidence="6" id="KW-1185">Reference proteome</keyword>
<dbReference type="GO" id="GO:0030170">
    <property type="term" value="F:pyridoxal phosphate binding"/>
    <property type="evidence" value="ECO:0007669"/>
    <property type="project" value="TreeGrafter"/>
</dbReference>
<dbReference type="PANTHER" id="PTHR30511:SF3">
    <property type="entry name" value="LYSINE RACEMASE"/>
    <property type="match status" value="1"/>
</dbReference>
<dbReference type="AlphaFoldDB" id="A0A091BYY2"/>
<dbReference type="InterPro" id="IPR000821">
    <property type="entry name" value="Ala_racemase"/>
</dbReference>
<dbReference type="RefSeq" id="WP_038024519.1">
    <property type="nucleotide sequence ID" value="NZ_JPVT01000275.1"/>
</dbReference>
<proteinExistence type="predicted"/>
<keyword evidence="3 5" id="KW-0413">Isomerase</keyword>
<comment type="cofactor">
    <cofactor evidence="1">
        <name>pyridoxal 5'-phosphate</name>
        <dbReference type="ChEBI" id="CHEBI:597326"/>
    </cofactor>
</comment>
<evidence type="ECO:0000256" key="2">
    <source>
        <dbReference type="ARBA" id="ARBA00022898"/>
    </source>
</evidence>
<dbReference type="Pfam" id="PF01168">
    <property type="entry name" value="Ala_racemase_N"/>
    <property type="match status" value="1"/>
</dbReference>
<evidence type="ECO:0000256" key="3">
    <source>
        <dbReference type="ARBA" id="ARBA00023235"/>
    </source>
</evidence>
<reference evidence="5 6" key="1">
    <citation type="submission" date="2014-08" db="EMBL/GenBank/DDBJ databases">
        <title>Genome sequence of Tetragenococcus muriaticus.</title>
        <authorList>
            <person name="Chuea-nongthon C."/>
            <person name="Rodtong S."/>
            <person name="Yongsawatdigul J."/>
            <person name="Steele J.L."/>
            <person name="Liu X.-y."/>
            <person name="Speers J."/>
            <person name="Glasner J.D."/>
            <person name="Neeno-Eckwall E.C."/>
        </authorList>
    </citation>
    <scope>NUCLEOTIDE SEQUENCE [LARGE SCALE GENOMIC DNA]</scope>
    <source>
        <strain evidence="5 6">3MR10-3</strain>
    </source>
</reference>
<gene>
    <name evidence="5" type="ORF">TMU3MR103_2287</name>
</gene>
<dbReference type="EC" id="5.1.1.12" evidence="5"/>
<comment type="caution">
    <text evidence="5">The sequence shown here is derived from an EMBL/GenBank/DDBJ whole genome shotgun (WGS) entry which is preliminary data.</text>
</comment>
<dbReference type="GO" id="GO:0008784">
    <property type="term" value="F:alanine racemase activity"/>
    <property type="evidence" value="ECO:0007669"/>
    <property type="project" value="TreeGrafter"/>
</dbReference>
<dbReference type="InterPro" id="IPR001608">
    <property type="entry name" value="Ala_racemase_N"/>
</dbReference>
<dbReference type="SUPFAM" id="SSF51419">
    <property type="entry name" value="PLP-binding barrel"/>
    <property type="match status" value="1"/>
</dbReference>
<feature type="domain" description="Alanine racemase N-terminal" evidence="4">
    <location>
        <begin position="9"/>
        <end position="223"/>
    </location>
</feature>
<dbReference type="GO" id="GO:0050157">
    <property type="term" value="F:ornithine racemase activity"/>
    <property type="evidence" value="ECO:0007669"/>
    <property type="project" value="UniProtKB-EC"/>
</dbReference>
<evidence type="ECO:0000313" key="5">
    <source>
        <dbReference type="EMBL" id="KFN88997.1"/>
    </source>
</evidence>
<dbReference type="Gene3D" id="3.20.20.10">
    <property type="entry name" value="Alanine racemase"/>
    <property type="match status" value="1"/>
</dbReference>
<dbReference type="GO" id="GO:0005829">
    <property type="term" value="C:cytosol"/>
    <property type="evidence" value="ECO:0007669"/>
    <property type="project" value="TreeGrafter"/>
</dbReference>
<keyword evidence="2" id="KW-0663">Pyridoxal phosphate</keyword>
<evidence type="ECO:0000256" key="1">
    <source>
        <dbReference type="ARBA" id="ARBA00001933"/>
    </source>
</evidence>
<name>A0A091BYY2_9ENTE</name>
<evidence type="ECO:0000313" key="6">
    <source>
        <dbReference type="Proteomes" id="UP000029381"/>
    </source>
</evidence>
<sequence length="359" mass="40447">MVQYPKLVVDLEKLKHNVETIIKICEEKNIKVAGVIKGFNGSLPMVNTYRAGGIEAIGSSRIEQLKKVREMWPNAETLMLRIPMLSELDKIVKYTDISLQSELITLKELNKLCLKTNHHHRVILMVDLGDLREGFFKKEELFKVAMEVEKAKGLTLEGIGVNLGCYGSIEPDEENLGELCKLAKQIEQDIGRELAVVSGGATTSLQLVFNDKMPNKINNLRIGDGILLRDMENYFDYTLEEMNGDVFKLSAEIIEIKEKPTYPIGTISVDAFGNTPEYTDQGVRRRALLAVGRQDIGDMTKLYPYDEKIKIFGGSSDHTIIDLTDCSNNYKIGDIISFSLEYENVLYATGSPYVTKEYK</sequence>
<protein>
    <submittedName>
        <fullName evidence="5">Ornithine racemase</fullName>
        <ecNumber evidence="5">5.1.1.12</ecNumber>
    </submittedName>
</protein>
<evidence type="ECO:0000259" key="4">
    <source>
        <dbReference type="Pfam" id="PF01168"/>
    </source>
</evidence>
<accession>A0A091BYY2</accession>
<dbReference type="PATRIC" id="fig|1302648.3.peg.2232"/>
<dbReference type="Proteomes" id="UP000029381">
    <property type="component" value="Unassembled WGS sequence"/>
</dbReference>
<dbReference type="InterPro" id="IPR029066">
    <property type="entry name" value="PLP-binding_barrel"/>
</dbReference>
<dbReference type="EMBL" id="JPVT01000275">
    <property type="protein sequence ID" value="KFN88997.1"/>
    <property type="molecule type" value="Genomic_DNA"/>
</dbReference>
<dbReference type="CDD" id="cd06815">
    <property type="entry name" value="PLPDE_III_AR_like_1"/>
    <property type="match status" value="1"/>
</dbReference>